<evidence type="ECO:0000313" key="2">
    <source>
        <dbReference type="EMBL" id="MFI9100140.1"/>
    </source>
</evidence>
<proteinExistence type="predicted"/>
<protein>
    <submittedName>
        <fullName evidence="2">Uncharacterized protein</fullName>
    </submittedName>
</protein>
<keyword evidence="3" id="KW-1185">Reference proteome</keyword>
<evidence type="ECO:0000313" key="3">
    <source>
        <dbReference type="Proteomes" id="UP001614394"/>
    </source>
</evidence>
<comment type="caution">
    <text evidence="2">The sequence shown here is derived from an EMBL/GenBank/DDBJ whole genome shotgun (WGS) entry which is preliminary data.</text>
</comment>
<feature type="region of interest" description="Disordered" evidence="1">
    <location>
        <begin position="1"/>
        <end position="84"/>
    </location>
</feature>
<organism evidence="2 3">
    <name type="scientific">Streptomyces fildesensis</name>
    <dbReference type="NCBI Taxonomy" id="375757"/>
    <lineage>
        <taxon>Bacteria</taxon>
        <taxon>Bacillati</taxon>
        <taxon>Actinomycetota</taxon>
        <taxon>Actinomycetes</taxon>
        <taxon>Kitasatosporales</taxon>
        <taxon>Streptomycetaceae</taxon>
        <taxon>Streptomyces</taxon>
    </lineage>
</organism>
<dbReference type="RefSeq" id="WP_399645051.1">
    <property type="nucleotide sequence ID" value="NZ_JBITYG010000002.1"/>
</dbReference>
<sequence length="84" mass="8976">MSERSRRQGAVEAPFSLPMGHPLGEVGDEWLPGAPTRPREDGDRKAAASPSGKHTPSRNLAYGDYWVEKDGADGGSGRNGERNA</sequence>
<dbReference type="Proteomes" id="UP001614394">
    <property type="component" value="Unassembled WGS sequence"/>
</dbReference>
<feature type="compositionally biased region" description="Basic and acidic residues" evidence="1">
    <location>
        <begin position="37"/>
        <end position="46"/>
    </location>
</feature>
<gene>
    <name evidence="2" type="ORF">ACIGXA_06420</name>
</gene>
<name>A0ABW8C406_9ACTN</name>
<accession>A0ABW8C406</accession>
<evidence type="ECO:0000256" key="1">
    <source>
        <dbReference type="SAM" id="MobiDB-lite"/>
    </source>
</evidence>
<dbReference type="EMBL" id="JBITYG010000002">
    <property type="protein sequence ID" value="MFI9100140.1"/>
    <property type="molecule type" value="Genomic_DNA"/>
</dbReference>
<reference evidence="2 3" key="1">
    <citation type="submission" date="2024-10" db="EMBL/GenBank/DDBJ databases">
        <title>The Natural Products Discovery Center: Release of the First 8490 Sequenced Strains for Exploring Actinobacteria Biosynthetic Diversity.</title>
        <authorList>
            <person name="Kalkreuter E."/>
            <person name="Kautsar S.A."/>
            <person name="Yang D."/>
            <person name="Bader C.D."/>
            <person name="Teijaro C.N."/>
            <person name="Fluegel L."/>
            <person name="Davis C.M."/>
            <person name="Simpson J.R."/>
            <person name="Lauterbach L."/>
            <person name="Steele A.D."/>
            <person name="Gui C."/>
            <person name="Meng S."/>
            <person name="Li G."/>
            <person name="Viehrig K."/>
            <person name="Ye F."/>
            <person name="Su P."/>
            <person name="Kiefer A.F."/>
            <person name="Nichols A."/>
            <person name="Cepeda A.J."/>
            <person name="Yan W."/>
            <person name="Fan B."/>
            <person name="Jiang Y."/>
            <person name="Adhikari A."/>
            <person name="Zheng C.-J."/>
            <person name="Schuster L."/>
            <person name="Cowan T.M."/>
            <person name="Smanski M.J."/>
            <person name="Chevrette M.G."/>
            <person name="De Carvalho L.P.S."/>
            <person name="Shen B."/>
        </authorList>
    </citation>
    <scope>NUCLEOTIDE SEQUENCE [LARGE SCALE GENOMIC DNA]</scope>
    <source>
        <strain evidence="2 3">NPDC053399</strain>
    </source>
</reference>